<keyword evidence="2" id="KW-1185">Reference proteome</keyword>
<dbReference type="EMBL" id="JAGGNH010000001">
    <property type="protein sequence ID" value="KAJ0985698.1"/>
    <property type="molecule type" value="Genomic_DNA"/>
</dbReference>
<comment type="caution">
    <text evidence="1">The sequence shown here is derived from an EMBL/GenBank/DDBJ whole genome shotgun (WGS) entry which is preliminary data.</text>
</comment>
<accession>A0A9D5HR20</accession>
<proteinExistence type="predicted"/>
<protein>
    <submittedName>
        <fullName evidence="1">Uncharacterized protein</fullName>
    </submittedName>
</protein>
<dbReference type="PANTHER" id="PTHR37391:SF2">
    <property type="entry name" value="E3 UBIQUITIN-PROTEIN LIGASE"/>
    <property type="match status" value="1"/>
</dbReference>
<evidence type="ECO:0000313" key="1">
    <source>
        <dbReference type="EMBL" id="KAJ0985698.1"/>
    </source>
</evidence>
<name>A0A9D5HR20_9LILI</name>
<dbReference type="PANTHER" id="PTHR37391">
    <property type="entry name" value="E3 UBIQUITIN-PROTEIN LIGASE"/>
    <property type="match status" value="1"/>
</dbReference>
<gene>
    <name evidence="1" type="ORF">J5N97_004054</name>
</gene>
<dbReference type="AlphaFoldDB" id="A0A9D5HR20"/>
<reference evidence="1" key="1">
    <citation type="submission" date="2021-03" db="EMBL/GenBank/DDBJ databases">
        <authorList>
            <person name="Li Z."/>
            <person name="Yang C."/>
        </authorList>
    </citation>
    <scope>NUCLEOTIDE SEQUENCE</scope>
    <source>
        <strain evidence="1">Dzin_1.0</strain>
        <tissue evidence="1">Leaf</tissue>
    </source>
</reference>
<evidence type="ECO:0000313" key="2">
    <source>
        <dbReference type="Proteomes" id="UP001085076"/>
    </source>
</evidence>
<organism evidence="1 2">
    <name type="scientific">Dioscorea zingiberensis</name>
    <dbReference type="NCBI Taxonomy" id="325984"/>
    <lineage>
        <taxon>Eukaryota</taxon>
        <taxon>Viridiplantae</taxon>
        <taxon>Streptophyta</taxon>
        <taxon>Embryophyta</taxon>
        <taxon>Tracheophyta</taxon>
        <taxon>Spermatophyta</taxon>
        <taxon>Magnoliopsida</taxon>
        <taxon>Liliopsida</taxon>
        <taxon>Dioscoreales</taxon>
        <taxon>Dioscoreaceae</taxon>
        <taxon>Dioscorea</taxon>
    </lineage>
</organism>
<dbReference type="Proteomes" id="UP001085076">
    <property type="component" value="Miscellaneous, Linkage group lg01"/>
</dbReference>
<sequence length="118" mass="13080">MAFSLSLVGLFHSYINLTNFDPSTSRTAIERLVHLFCIIPRHQLIHNHLLSHYPSDDGLYHHLLLSDASLHIAKSLATPSSSSPARTVLGREPCLVVSGRFRQLSYHAGHGTKSWVGP</sequence>
<reference evidence="1" key="2">
    <citation type="journal article" date="2022" name="Hortic Res">
        <title>The genome of Dioscorea zingiberensis sheds light on the biosynthesis, origin and evolution of the medicinally important diosgenin saponins.</title>
        <authorList>
            <person name="Li Y."/>
            <person name="Tan C."/>
            <person name="Li Z."/>
            <person name="Guo J."/>
            <person name="Li S."/>
            <person name="Chen X."/>
            <person name="Wang C."/>
            <person name="Dai X."/>
            <person name="Yang H."/>
            <person name="Song W."/>
            <person name="Hou L."/>
            <person name="Xu J."/>
            <person name="Tong Z."/>
            <person name="Xu A."/>
            <person name="Yuan X."/>
            <person name="Wang W."/>
            <person name="Yang Q."/>
            <person name="Chen L."/>
            <person name="Sun Z."/>
            <person name="Wang K."/>
            <person name="Pan B."/>
            <person name="Chen J."/>
            <person name="Bao Y."/>
            <person name="Liu F."/>
            <person name="Qi X."/>
            <person name="Gang D.R."/>
            <person name="Wen J."/>
            <person name="Li J."/>
        </authorList>
    </citation>
    <scope>NUCLEOTIDE SEQUENCE</scope>
    <source>
        <strain evidence="1">Dzin_1.0</strain>
    </source>
</reference>
<dbReference type="OrthoDB" id="2306007at2759"/>